<keyword evidence="1" id="KW-0614">Plasmid</keyword>
<evidence type="ECO:0000313" key="4">
    <source>
        <dbReference type="Proteomes" id="UP000094626"/>
    </source>
</evidence>
<sequence>MRIGFLFNHDQIHQVAHSLPIAMALVEIGFGGKIVVATTNAALAAEVRRIGGAHIGSTIEHVELEPSPLSRRVDALLGKVVPAGKLLIYRDNLAFFRGLDVLVVAEKTSLILKKRYGLTNLGIVHTRHGAGDRAIGFNKASACFDHVLCSGPKIRDRLVQEAGMAPEAITIVGYPKFDLVRETRQVSFLPTVEQVVLYNPHPSPHLSSWYRHGHGVFEQFLGRADQGLLFAPHVMLFQRQYVVTIDRLTVDRAGEIPPRFLRGDNIKVDLGSRASTDMSYTLSADVYLGDASSQVYEFLLRPRPCIFLNTHGHEWHGDPNFRHWTAGEVITRPEALLQALERAEELHATRYRTVQQDLFAQSFDLQDTPSSIRAANAVAAFAERRRRDNRHLKLVPA</sequence>
<dbReference type="EMBL" id="JFYZ01000028">
    <property type="protein sequence ID" value="EZP79274.1"/>
    <property type="molecule type" value="Genomic_DNA"/>
</dbReference>
<geneLocation type="plasmid" evidence="1 4">
    <name>pSA1</name>
</geneLocation>
<dbReference type="PATRIC" id="fig|158500.4.peg.4232"/>
<dbReference type="eggNOG" id="COG1887">
    <property type="taxonomic scope" value="Bacteria"/>
</dbReference>
<dbReference type="Proteomes" id="UP000094626">
    <property type="component" value="Plasmid pSA1"/>
</dbReference>
<evidence type="ECO:0008006" key="5">
    <source>
        <dbReference type="Google" id="ProtNLM"/>
    </source>
</evidence>
<accession>A0A031JQV2</accession>
<dbReference type="Gene3D" id="3.40.50.12580">
    <property type="match status" value="1"/>
</dbReference>
<dbReference type="SUPFAM" id="SSF53756">
    <property type="entry name" value="UDP-Glycosyltransferase/glycogen phosphorylase"/>
    <property type="match status" value="1"/>
</dbReference>
<dbReference type="AlphaFoldDB" id="A0A031JQV2"/>
<evidence type="ECO:0000313" key="3">
    <source>
        <dbReference type="Proteomes" id="UP000024329"/>
    </source>
</evidence>
<reference evidence="1" key="2">
    <citation type="submission" date="2016-08" db="EMBL/GenBank/DDBJ databases">
        <authorList>
            <person name="Seilhamer J.J."/>
        </authorList>
    </citation>
    <scope>NUCLEOTIDE SEQUENCE [LARGE SCALE GENOMIC DNA]</scope>
    <source>
        <strain evidence="1">SA1</strain>
        <plasmid evidence="1">pSA1</plasmid>
    </source>
</reference>
<organism evidence="2 3">
    <name type="scientific">Novosphingobium resinovorum</name>
    <dbReference type="NCBI Taxonomy" id="158500"/>
    <lineage>
        <taxon>Bacteria</taxon>
        <taxon>Pseudomonadati</taxon>
        <taxon>Pseudomonadota</taxon>
        <taxon>Alphaproteobacteria</taxon>
        <taxon>Sphingomonadales</taxon>
        <taxon>Sphingomonadaceae</taxon>
        <taxon>Novosphingobium</taxon>
    </lineage>
</organism>
<gene>
    <name evidence="1" type="ORF">BES08_22825</name>
    <name evidence="2" type="ORF">BV97_04163</name>
</gene>
<protein>
    <recommendedName>
        <fullName evidence="5">Glycosyl transferase</fullName>
    </recommendedName>
</protein>
<dbReference type="OrthoDB" id="8437129at2"/>
<evidence type="ECO:0000313" key="1">
    <source>
        <dbReference type="EMBL" id="AOR79629.1"/>
    </source>
</evidence>
<dbReference type="KEGG" id="nre:BES08_22825"/>
<dbReference type="RefSeq" id="WP_036528370.1">
    <property type="nucleotide sequence ID" value="NZ_CP017076.1"/>
</dbReference>
<keyword evidence="4" id="KW-1185">Reference proteome</keyword>
<name>A0A031JQV2_9SPHN</name>
<evidence type="ECO:0000313" key="2">
    <source>
        <dbReference type="EMBL" id="EZP79274.1"/>
    </source>
</evidence>
<dbReference type="InterPro" id="IPR043148">
    <property type="entry name" value="TagF_C"/>
</dbReference>
<dbReference type="EMBL" id="CP017076">
    <property type="protein sequence ID" value="AOR79629.1"/>
    <property type="molecule type" value="Genomic_DNA"/>
</dbReference>
<dbReference type="Proteomes" id="UP000024329">
    <property type="component" value="Unassembled WGS sequence"/>
</dbReference>
<reference evidence="2 3" key="1">
    <citation type="submission" date="2014-03" db="EMBL/GenBank/DDBJ databases">
        <title>Whole genome sequence of Novosphingobium resinovorum KF1.</title>
        <authorList>
            <person name="Gan H.M."/>
            <person name="Gan H.Y."/>
            <person name="Chew T.H."/>
            <person name="Savka M.A."/>
        </authorList>
    </citation>
    <scope>NUCLEOTIDE SEQUENCE [LARGE SCALE GENOMIC DNA]</scope>
    <source>
        <strain evidence="2 3">KF1</strain>
    </source>
</reference>
<proteinExistence type="predicted"/>
<reference evidence="4" key="3">
    <citation type="journal article" date="2017" name="J. Biotechnol.">
        <title>Complete genome sequence of Novosphingobium resinovorum SA1, a versatile xenobiotic-degrading bacterium capable of utilizing sulfanilic acid.</title>
        <authorList>
            <person name="Hegedus B."/>
            <person name="Kos P.B."/>
            <person name="Balint B."/>
            <person name="Maroti G."/>
            <person name="Gan H.M."/>
            <person name="Perei K."/>
            <person name="Rakhely G."/>
        </authorList>
    </citation>
    <scope>NUCLEOTIDE SEQUENCE [LARGE SCALE GENOMIC DNA]</scope>
    <source>
        <strain evidence="4">SA1</strain>
    </source>
</reference>